<comment type="function">
    <text evidence="8">Probably functions as a manganese efflux pump.</text>
</comment>
<evidence type="ECO:0000256" key="5">
    <source>
        <dbReference type="ARBA" id="ARBA00023065"/>
    </source>
</evidence>
<feature type="transmembrane region" description="Helical" evidence="8">
    <location>
        <begin position="68"/>
        <end position="85"/>
    </location>
</feature>
<dbReference type="InterPro" id="IPR003810">
    <property type="entry name" value="Mntp/YtaF"/>
</dbReference>
<evidence type="ECO:0000313" key="9">
    <source>
        <dbReference type="EMBL" id="RDB60640.1"/>
    </source>
</evidence>
<feature type="transmembrane region" description="Helical" evidence="8">
    <location>
        <begin position="172"/>
        <end position="188"/>
    </location>
</feature>
<evidence type="ECO:0000313" key="10">
    <source>
        <dbReference type="Proteomes" id="UP000253975"/>
    </source>
</evidence>
<evidence type="ECO:0000256" key="2">
    <source>
        <dbReference type="ARBA" id="ARBA00022475"/>
    </source>
</evidence>
<dbReference type="PANTHER" id="PTHR35529:SF1">
    <property type="entry name" value="MANGANESE EFFLUX PUMP MNTP-RELATED"/>
    <property type="match status" value="1"/>
</dbReference>
<evidence type="ECO:0000256" key="4">
    <source>
        <dbReference type="ARBA" id="ARBA00022989"/>
    </source>
</evidence>
<feature type="transmembrane region" description="Helical" evidence="8">
    <location>
        <begin position="6"/>
        <end position="29"/>
    </location>
</feature>
<comment type="subcellular location">
    <subcellularLocation>
        <location evidence="8">Cell membrane</location>
        <topology evidence="8">Multi-pass membrane protein</topology>
    </subcellularLocation>
</comment>
<keyword evidence="6 8" id="KW-0472">Membrane</keyword>
<evidence type="ECO:0000256" key="6">
    <source>
        <dbReference type="ARBA" id="ARBA00023136"/>
    </source>
</evidence>
<comment type="caution">
    <text evidence="9">The sequence shown here is derived from an EMBL/GenBank/DDBJ whole genome shotgun (WGS) entry which is preliminary data.</text>
</comment>
<keyword evidence="1 8" id="KW-0813">Transport</keyword>
<keyword evidence="4 8" id="KW-1133">Transmembrane helix</keyword>
<dbReference type="GO" id="GO:0005886">
    <property type="term" value="C:plasma membrane"/>
    <property type="evidence" value="ECO:0007669"/>
    <property type="project" value="UniProtKB-SubCell"/>
</dbReference>
<feature type="transmembrane region" description="Helical" evidence="8">
    <location>
        <begin position="36"/>
        <end position="56"/>
    </location>
</feature>
<dbReference type="PANTHER" id="PTHR35529">
    <property type="entry name" value="MANGANESE EFFLUX PUMP MNTP-RELATED"/>
    <property type="match status" value="1"/>
</dbReference>
<dbReference type="Pfam" id="PF02659">
    <property type="entry name" value="Mntp"/>
    <property type="match status" value="1"/>
</dbReference>
<keyword evidence="5 8" id="KW-0406">Ion transport</keyword>
<feature type="transmembrane region" description="Helical" evidence="8">
    <location>
        <begin position="138"/>
        <end position="160"/>
    </location>
</feature>
<reference evidence="9 10" key="1">
    <citation type="journal article" date="2018" name="Elife">
        <title>Discovery and characterization of a prevalent human gut bacterial enzyme sufficient for the inactivation of a family of plant toxins.</title>
        <authorList>
            <person name="Koppel N."/>
            <person name="Bisanz J.E."/>
            <person name="Pandelia M.E."/>
            <person name="Turnbaugh P.J."/>
            <person name="Balskus E.P."/>
        </authorList>
    </citation>
    <scope>NUCLEOTIDE SEQUENCE [LARGE SCALE GENOMIC DNA]</scope>
    <source>
        <strain evidence="9 10">OB21 GAM31</strain>
    </source>
</reference>
<dbReference type="InterPro" id="IPR022929">
    <property type="entry name" value="Put_MntP"/>
</dbReference>
<keyword evidence="3 8" id="KW-0812">Transmembrane</keyword>
<dbReference type="RefSeq" id="WP_114614823.1">
    <property type="nucleotide sequence ID" value="NZ_DBFXCT010000200.1"/>
</dbReference>
<dbReference type="GO" id="GO:0005384">
    <property type="term" value="F:manganese ion transmembrane transporter activity"/>
    <property type="evidence" value="ECO:0007669"/>
    <property type="project" value="UniProtKB-UniRule"/>
</dbReference>
<sequence>MSIVEIVLLGVALSMDAFAVTISNVFCYPNASRARLLALPVAFGVFQAGMPLLGYFLGGVVGDFIETYSGIITLVILGFIGGNMIKEGACALRGGGDGEEEVSEDGNALTLKVILVQAVATSIDAFAVGVSLRAVSVAVAPAVSIIGVTTLLCCIVALAIGKRFGHLLGDRAQIVGGVVLVLIGVKAMF</sequence>
<gene>
    <name evidence="8" type="primary">mntP</name>
    <name evidence="9" type="ORF">C1881_01800</name>
</gene>
<evidence type="ECO:0000256" key="8">
    <source>
        <dbReference type="HAMAP-Rule" id="MF_01521"/>
    </source>
</evidence>
<protein>
    <recommendedName>
        <fullName evidence="8">Putative manganese efflux pump MntP</fullName>
    </recommendedName>
</protein>
<proteinExistence type="inferred from homology"/>
<organism evidence="9 10">
    <name type="scientific">Slackia isoflavoniconvertens</name>
    <dbReference type="NCBI Taxonomy" id="572010"/>
    <lineage>
        <taxon>Bacteria</taxon>
        <taxon>Bacillati</taxon>
        <taxon>Actinomycetota</taxon>
        <taxon>Coriobacteriia</taxon>
        <taxon>Eggerthellales</taxon>
        <taxon>Eggerthellaceae</taxon>
        <taxon>Slackia</taxon>
    </lineage>
</organism>
<evidence type="ECO:0000256" key="3">
    <source>
        <dbReference type="ARBA" id="ARBA00022692"/>
    </source>
</evidence>
<keyword evidence="7 8" id="KW-0464">Manganese</keyword>
<feature type="transmembrane region" description="Helical" evidence="8">
    <location>
        <begin position="113"/>
        <end position="132"/>
    </location>
</feature>
<accession>A0A369LMR8</accession>
<dbReference type="HAMAP" id="MF_01521">
    <property type="entry name" value="MntP_pump"/>
    <property type="match status" value="1"/>
</dbReference>
<dbReference type="AlphaFoldDB" id="A0A369LMR8"/>
<evidence type="ECO:0000256" key="7">
    <source>
        <dbReference type="ARBA" id="ARBA00023211"/>
    </source>
</evidence>
<keyword evidence="2 8" id="KW-1003">Cell membrane</keyword>
<name>A0A369LMR8_9ACTN</name>
<dbReference type="EMBL" id="PPTO01000002">
    <property type="protein sequence ID" value="RDB60640.1"/>
    <property type="molecule type" value="Genomic_DNA"/>
</dbReference>
<dbReference type="Proteomes" id="UP000253975">
    <property type="component" value="Unassembled WGS sequence"/>
</dbReference>
<evidence type="ECO:0000256" key="1">
    <source>
        <dbReference type="ARBA" id="ARBA00022448"/>
    </source>
</evidence>
<comment type="similarity">
    <text evidence="8">Belongs to the MntP (TC 9.B.29) family.</text>
</comment>